<dbReference type="Pfam" id="PF13460">
    <property type="entry name" value="NAD_binding_10"/>
    <property type="match status" value="1"/>
</dbReference>
<evidence type="ECO:0000313" key="3">
    <source>
        <dbReference type="Proteomes" id="UP000186817"/>
    </source>
</evidence>
<dbReference type="OrthoDB" id="419598at2759"/>
<organism evidence="2 3">
    <name type="scientific">Symbiodinium microadriaticum</name>
    <name type="common">Dinoflagellate</name>
    <name type="synonym">Zooxanthella microadriatica</name>
    <dbReference type="NCBI Taxonomy" id="2951"/>
    <lineage>
        <taxon>Eukaryota</taxon>
        <taxon>Sar</taxon>
        <taxon>Alveolata</taxon>
        <taxon>Dinophyceae</taxon>
        <taxon>Suessiales</taxon>
        <taxon>Symbiodiniaceae</taxon>
        <taxon>Symbiodinium</taxon>
    </lineage>
</organism>
<dbReference type="SUPFAM" id="SSF51735">
    <property type="entry name" value="NAD(P)-binding Rossmann-fold domains"/>
    <property type="match status" value="1"/>
</dbReference>
<sequence length="351" mass="37172">MCGGVVEACAFRRLFKRVTRYPIGLWLRAARPRNGRDQGGVDGRLGTLPQGQSIRQYLDAAAISKGNVDVHVPQEDVGCNTCTGFAADSRRGPLQGCPACSENAGRRNSGAVGSAVRAREPPGSVWDSINAREAGSRQIVLLGTLPFICAAWLGGRTGQLSCLDRPRKSAEVVAKDDSTKDVEVRQADVTNPSSLVAALAGVSAVVFAAYSRGKTEPKDVDNARHRNEGLVNCAKVVLQDKIERLIVVSSASARMATLIVDAPLDGFNQGDTYVGNVARADVAAVCAVAATDPLNSGAGKTFEMFKDTSLQGFVIVAPAMLARLRPDKEVYDVPGPLPLSLDDFKLGLPQK</sequence>
<dbReference type="EMBL" id="LSRX01001149">
    <property type="protein sequence ID" value="OLP83015.1"/>
    <property type="molecule type" value="Genomic_DNA"/>
</dbReference>
<keyword evidence="3" id="KW-1185">Reference proteome</keyword>
<dbReference type="AlphaFoldDB" id="A0A1Q9CJD5"/>
<comment type="caution">
    <text evidence="2">The sequence shown here is derived from an EMBL/GenBank/DDBJ whole genome shotgun (WGS) entry which is preliminary data.</text>
</comment>
<gene>
    <name evidence="2" type="ORF">AK812_SmicGene36288</name>
</gene>
<reference evidence="2 3" key="1">
    <citation type="submission" date="2016-02" db="EMBL/GenBank/DDBJ databases">
        <title>Genome analysis of coral dinoflagellate symbionts highlights evolutionary adaptations to a symbiotic lifestyle.</title>
        <authorList>
            <person name="Aranda M."/>
            <person name="Li Y."/>
            <person name="Liew Y.J."/>
            <person name="Baumgarten S."/>
            <person name="Simakov O."/>
            <person name="Wilson M."/>
            <person name="Piel J."/>
            <person name="Ashoor H."/>
            <person name="Bougouffa S."/>
            <person name="Bajic V.B."/>
            <person name="Ryu T."/>
            <person name="Ravasi T."/>
            <person name="Bayer T."/>
            <person name="Micklem G."/>
            <person name="Kim H."/>
            <person name="Bhak J."/>
            <person name="Lajeunesse T.C."/>
            <person name="Voolstra C.R."/>
        </authorList>
    </citation>
    <scope>NUCLEOTIDE SEQUENCE [LARGE SCALE GENOMIC DNA]</scope>
    <source>
        <strain evidence="2 3">CCMP2467</strain>
    </source>
</reference>
<evidence type="ECO:0000259" key="1">
    <source>
        <dbReference type="Pfam" id="PF13460"/>
    </source>
</evidence>
<dbReference type="Proteomes" id="UP000186817">
    <property type="component" value="Unassembled WGS sequence"/>
</dbReference>
<name>A0A1Q9CJD5_SYMMI</name>
<dbReference type="Gene3D" id="3.40.50.720">
    <property type="entry name" value="NAD(P)-binding Rossmann-like Domain"/>
    <property type="match status" value="1"/>
</dbReference>
<dbReference type="InterPro" id="IPR016040">
    <property type="entry name" value="NAD(P)-bd_dom"/>
</dbReference>
<dbReference type="PANTHER" id="PTHR15020:SF50">
    <property type="entry name" value="UPF0659 PROTEIN YMR090W"/>
    <property type="match status" value="1"/>
</dbReference>
<evidence type="ECO:0000313" key="2">
    <source>
        <dbReference type="EMBL" id="OLP83015.1"/>
    </source>
</evidence>
<dbReference type="PANTHER" id="PTHR15020">
    <property type="entry name" value="FLAVIN REDUCTASE-RELATED"/>
    <property type="match status" value="1"/>
</dbReference>
<proteinExistence type="predicted"/>
<feature type="domain" description="NAD(P)-binding" evidence="1">
    <location>
        <begin position="177"/>
        <end position="254"/>
    </location>
</feature>
<dbReference type="InterPro" id="IPR036291">
    <property type="entry name" value="NAD(P)-bd_dom_sf"/>
</dbReference>
<protein>
    <recommendedName>
        <fullName evidence="1">NAD(P)-binding domain-containing protein</fullName>
    </recommendedName>
</protein>
<accession>A0A1Q9CJD5</accession>